<dbReference type="InterPro" id="IPR036591">
    <property type="entry name" value="YggU-like_sf"/>
</dbReference>
<comment type="similarity">
    <text evidence="1 2">Belongs to the UPF0235 family.</text>
</comment>
<protein>
    <recommendedName>
        <fullName evidence="2">UPF0235 protein TPSD3_04740</fullName>
    </recommendedName>
</protein>
<dbReference type="Proteomes" id="UP000194798">
    <property type="component" value="Unassembled WGS sequence"/>
</dbReference>
<dbReference type="AlphaFoldDB" id="A0A251XA01"/>
<keyword evidence="4" id="KW-1185">Reference proteome</keyword>
<dbReference type="Pfam" id="PF02594">
    <property type="entry name" value="DUF167"/>
    <property type="match status" value="1"/>
</dbReference>
<reference evidence="3 4" key="1">
    <citation type="submission" date="2016-12" db="EMBL/GenBank/DDBJ databases">
        <title>Thioflexothrix psekupsii D3 genome sequencing and assembly.</title>
        <authorList>
            <person name="Fomenkov A."/>
            <person name="Vincze T."/>
            <person name="Grabovich M."/>
            <person name="Anton B.P."/>
            <person name="Dubinina G."/>
            <person name="Orlova M."/>
            <person name="Belousova E."/>
            <person name="Roberts R.J."/>
        </authorList>
    </citation>
    <scope>NUCLEOTIDE SEQUENCE [LARGE SCALE GENOMIC DNA]</scope>
    <source>
        <strain evidence="3">D3</strain>
    </source>
</reference>
<evidence type="ECO:0000256" key="1">
    <source>
        <dbReference type="ARBA" id="ARBA00010364"/>
    </source>
</evidence>
<comment type="caution">
    <text evidence="3">The sequence shown here is derived from an EMBL/GenBank/DDBJ whole genome shotgun (WGS) entry which is preliminary data.</text>
</comment>
<evidence type="ECO:0000256" key="2">
    <source>
        <dbReference type="HAMAP-Rule" id="MF_00634"/>
    </source>
</evidence>
<name>A0A251XA01_9GAMM</name>
<dbReference type="Gene3D" id="3.30.1200.10">
    <property type="entry name" value="YggU-like"/>
    <property type="match status" value="1"/>
</dbReference>
<dbReference type="RefSeq" id="WP_086487446.1">
    <property type="nucleotide sequence ID" value="NZ_MSLT01000007.1"/>
</dbReference>
<evidence type="ECO:0000313" key="3">
    <source>
        <dbReference type="EMBL" id="OUD15009.1"/>
    </source>
</evidence>
<dbReference type="PANTHER" id="PTHR13420">
    <property type="entry name" value="UPF0235 PROTEIN C15ORF40"/>
    <property type="match status" value="1"/>
</dbReference>
<gene>
    <name evidence="3" type="ORF">TPSD3_04740</name>
</gene>
<dbReference type="HAMAP" id="MF_00634">
    <property type="entry name" value="UPF0235"/>
    <property type="match status" value="1"/>
</dbReference>
<dbReference type="EMBL" id="MSLT01000007">
    <property type="protein sequence ID" value="OUD15009.1"/>
    <property type="molecule type" value="Genomic_DNA"/>
</dbReference>
<proteinExistence type="inferred from homology"/>
<evidence type="ECO:0000313" key="4">
    <source>
        <dbReference type="Proteomes" id="UP000194798"/>
    </source>
</evidence>
<dbReference type="SMART" id="SM01152">
    <property type="entry name" value="DUF167"/>
    <property type="match status" value="1"/>
</dbReference>
<dbReference type="NCBIfam" id="TIGR00251">
    <property type="entry name" value="DUF167 family protein"/>
    <property type="match status" value="1"/>
</dbReference>
<sequence>MSFYHWQGTQLHLQVYIQPRASRSTIVGEYNGRLKIAVCAPPVDGAANAEVIRVLAKQFGVSKQRVTLLSGETHRNKHLCIDRPQQLLAGIAPAL</sequence>
<organism evidence="3 4">
    <name type="scientific">Thioflexithrix psekupsensis</name>
    <dbReference type="NCBI Taxonomy" id="1570016"/>
    <lineage>
        <taxon>Bacteria</taxon>
        <taxon>Pseudomonadati</taxon>
        <taxon>Pseudomonadota</taxon>
        <taxon>Gammaproteobacteria</taxon>
        <taxon>Thiotrichales</taxon>
        <taxon>Thioflexithrix</taxon>
    </lineage>
</organism>
<dbReference type="OrthoDB" id="9800587at2"/>
<accession>A0A251XA01</accession>
<dbReference type="SUPFAM" id="SSF69786">
    <property type="entry name" value="YggU-like"/>
    <property type="match status" value="1"/>
</dbReference>
<dbReference type="InterPro" id="IPR003746">
    <property type="entry name" value="DUF167"/>
</dbReference>
<dbReference type="GO" id="GO:0005737">
    <property type="term" value="C:cytoplasm"/>
    <property type="evidence" value="ECO:0007669"/>
    <property type="project" value="TreeGrafter"/>
</dbReference>
<dbReference type="PANTHER" id="PTHR13420:SF7">
    <property type="entry name" value="UPF0235 PROTEIN C15ORF40"/>
    <property type="match status" value="1"/>
</dbReference>